<dbReference type="PROSITE" id="PS50885">
    <property type="entry name" value="HAMP"/>
    <property type="match status" value="1"/>
</dbReference>
<dbReference type="InterPro" id="IPR036890">
    <property type="entry name" value="HATPase_C_sf"/>
</dbReference>
<dbReference type="InterPro" id="IPR003660">
    <property type="entry name" value="HAMP_dom"/>
</dbReference>
<organism evidence="13 14">
    <name type="scientific">Brevibacterium paucivorans</name>
    <dbReference type="NCBI Taxonomy" id="170994"/>
    <lineage>
        <taxon>Bacteria</taxon>
        <taxon>Bacillati</taxon>
        <taxon>Actinomycetota</taxon>
        <taxon>Actinomycetes</taxon>
        <taxon>Micrococcales</taxon>
        <taxon>Brevibacteriaceae</taxon>
        <taxon>Brevibacterium</taxon>
    </lineage>
</organism>
<dbReference type="InterPro" id="IPR005467">
    <property type="entry name" value="His_kinase_dom"/>
</dbReference>
<evidence type="ECO:0000256" key="1">
    <source>
        <dbReference type="ARBA" id="ARBA00000085"/>
    </source>
</evidence>
<keyword evidence="9" id="KW-0902">Two-component regulatory system</keyword>
<comment type="catalytic activity">
    <reaction evidence="1">
        <text>ATP + protein L-histidine = ADP + protein N-phospho-L-histidine.</text>
        <dbReference type="EC" id="2.7.13.3"/>
    </reaction>
</comment>
<dbReference type="InterPro" id="IPR050428">
    <property type="entry name" value="TCS_sensor_his_kinase"/>
</dbReference>
<comment type="caution">
    <text evidence="13">The sequence shown here is derived from an EMBL/GenBank/DDBJ whole genome shotgun (WGS) entry which is preliminary data.</text>
</comment>
<keyword evidence="8 10" id="KW-1133">Transmembrane helix</keyword>
<dbReference type="GO" id="GO:0000155">
    <property type="term" value="F:phosphorelay sensor kinase activity"/>
    <property type="evidence" value="ECO:0007669"/>
    <property type="project" value="InterPro"/>
</dbReference>
<feature type="domain" description="Histidine kinase" evidence="11">
    <location>
        <begin position="219"/>
        <end position="415"/>
    </location>
</feature>
<dbReference type="Proteomes" id="UP000235598">
    <property type="component" value="Unassembled WGS sequence"/>
</dbReference>
<evidence type="ECO:0000259" key="12">
    <source>
        <dbReference type="PROSITE" id="PS50885"/>
    </source>
</evidence>
<keyword evidence="7 13" id="KW-0418">Kinase</keyword>
<dbReference type="EMBL" id="PNHK01000004">
    <property type="protein sequence ID" value="PMD04824.1"/>
    <property type="molecule type" value="Genomic_DNA"/>
</dbReference>
<evidence type="ECO:0000256" key="5">
    <source>
        <dbReference type="ARBA" id="ARBA00022679"/>
    </source>
</evidence>
<dbReference type="CDD" id="cd06225">
    <property type="entry name" value="HAMP"/>
    <property type="match status" value="1"/>
</dbReference>
<evidence type="ECO:0000256" key="4">
    <source>
        <dbReference type="ARBA" id="ARBA00022553"/>
    </source>
</evidence>
<dbReference type="GO" id="GO:0005886">
    <property type="term" value="C:plasma membrane"/>
    <property type="evidence" value="ECO:0007669"/>
    <property type="project" value="UniProtKB-SubCell"/>
</dbReference>
<name>A0A2N6VL41_9MICO</name>
<evidence type="ECO:0000259" key="11">
    <source>
        <dbReference type="PROSITE" id="PS50109"/>
    </source>
</evidence>
<keyword evidence="5" id="KW-0808">Transferase</keyword>
<evidence type="ECO:0000256" key="3">
    <source>
        <dbReference type="ARBA" id="ARBA00012438"/>
    </source>
</evidence>
<dbReference type="Gene3D" id="3.30.565.10">
    <property type="entry name" value="Histidine kinase-like ATPase, C-terminal domain"/>
    <property type="match status" value="1"/>
</dbReference>
<protein>
    <recommendedName>
        <fullName evidence="3">histidine kinase</fullName>
        <ecNumber evidence="3">2.7.13.3</ecNumber>
    </recommendedName>
</protein>
<feature type="domain" description="HAMP" evidence="12">
    <location>
        <begin position="156"/>
        <end position="211"/>
    </location>
</feature>
<dbReference type="PANTHER" id="PTHR45436:SF5">
    <property type="entry name" value="SENSOR HISTIDINE KINASE TRCS"/>
    <property type="match status" value="1"/>
</dbReference>
<dbReference type="CDD" id="cd00082">
    <property type="entry name" value="HisKA"/>
    <property type="match status" value="1"/>
</dbReference>
<evidence type="ECO:0000256" key="2">
    <source>
        <dbReference type="ARBA" id="ARBA00004236"/>
    </source>
</evidence>
<dbReference type="OrthoDB" id="9808408at2"/>
<dbReference type="RefSeq" id="WP_102239465.1">
    <property type="nucleotide sequence ID" value="NZ_PNHK01000004.1"/>
</dbReference>
<evidence type="ECO:0000256" key="9">
    <source>
        <dbReference type="ARBA" id="ARBA00023012"/>
    </source>
</evidence>
<evidence type="ECO:0000256" key="8">
    <source>
        <dbReference type="ARBA" id="ARBA00022989"/>
    </source>
</evidence>
<evidence type="ECO:0000256" key="6">
    <source>
        <dbReference type="ARBA" id="ARBA00022692"/>
    </source>
</evidence>
<dbReference type="PROSITE" id="PS50109">
    <property type="entry name" value="HIS_KIN"/>
    <property type="match status" value="1"/>
</dbReference>
<keyword evidence="4" id="KW-0597">Phosphoprotein</keyword>
<dbReference type="SMART" id="SM00304">
    <property type="entry name" value="HAMP"/>
    <property type="match status" value="1"/>
</dbReference>
<dbReference type="Pfam" id="PF02518">
    <property type="entry name" value="HATPase_c"/>
    <property type="match status" value="1"/>
</dbReference>
<accession>A0A2N6VL41</accession>
<feature type="transmembrane region" description="Helical" evidence="10">
    <location>
        <begin position="135"/>
        <end position="155"/>
    </location>
</feature>
<comment type="subcellular location">
    <subcellularLocation>
        <location evidence="2">Cell membrane</location>
    </subcellularLocation>
</comment>
<dbReference type="SUPFAM" id="SSF47384">
    <property type="entry name" value="Homodimeric domain of signal transducing histidine kinase"/>
    <property type="match status" value="1"/>
</dbReference>
<evidence type="ECO:0000256" key="7">
    <source>
        <dbReference type="ARBA" id="ARBA00022777"/>
    </source>
</evidence>
<dbReference type="Gene3D" id="6.10.340.10">
    <property type="match status" value="1"/>
</dbReference>
<sequence>MRLRPASLRFKILIVIVTSVVIAVLTCGLIVRQAAARAEDNRMRDNISSQLREASSIYSETGVLTLNAAVDDPALPQAAKEAALNGQSVTMRSEIDNTEVVWAAAPIKVGSHTAVISVRTTTAESRELVGDIDRAILISMLVSAVVIGGIGFVVAGQISRRLTLGAQAARRIASGDTTVRISDVVEHGDDEVTAFAEAVDTAVERLAERLDSEQRFTADLAHEMRTPLTGLVNAANLLEEDSRPAELVRERTERLQTLVEDLLEVSRLDSGSTTPDFETVNINHMLKSLLLNLRSSGLIVDHEIQEVYADPSPQITTDPRRFERIVSNLIANSIKHGADPIRIETTPHSVIVSDSGPGYPADIIAKGPTRFVSSGGGGMGLGLVIAQGQAKLLGMRMEFRNAPEGGAQAEVVFPE</sequence>
<keyword evidence="10" id="KW-0472">Membrane</keyword>
<dbReference type="SMART" id="SM00388">
    <property type="entry name" value="HisKA"/>
    <property type="match status" value="1"/>
</dbReference>
<dbReference type="SMART" id="SM00387">
    <property type="entry name" value="HATPase_c"/>
    <property type="match status" value="1"/>
</dbReference>
<proteinExistence type="predicted"/>
<evidence type="ECO:0000313" key="14">
    <source>
        <dbReference type="Proteomes" id="UP000235598"/>
    </source>
</evidence>
<dbReference type="InterPro" id="IPR003594">
    <property type="entry name" value="HATPase_dom"/>
</dbReference>
<reference evidence="13 14" key="1">
    <citation type="submission" date="2017-09" db="EMBL/GenBank/DDBJ databases">
        <title>Bacterial strain isolated from the female urinary microbiota.</title>
        <authorList>
            <person name="Thomas-White K."/>
            <person name="Kumar N."/>
            <person name="Forster S."/>
            <person name="Putonti C."/>
            <person name="Lawley T."/>
            <person name="Wolfe A.J."/>
        </authorList>
    </citation>
    <scope>NUCLEOTIDE SEQUENCE [LARGE SCALE GENOMIC DNA]</scope>
    <source>
        <strain evidence="13 14">UMB1301</strain>
    </source>
</reference>
<dbReference type="InterPro" id="IPR036097">
    <property type="entry name" value="HisK_dim/P_sf"/>
</dbReference>
<dbReference type="SUPFAM" id="SSF55874">
    <property type="entry name" value="ATPase domain of HSP90 chaperone/DNA topoisomerase II/histidine kinase"/>
    <property type="match status" value="1"/>
</dbReference>
<evidence type="ECO:0000313" key="13">
    <source>
        <dbReference type="EMBL" id="PMD04824.1"/>
    </source>
</evidence>
<feature type="transmembrane region" description="Helical" evidence="10">
    <location>
        <begin position="12"/>
        <end position="35"/>
    </location>
</feature>
<dbReference type="InterPro" id="IPR003661">
    <property type="entry name" value="HisK_dim/P_dom"/>
</dbReference>
<keyword evidence="6 10" id="KW-0812">Transmembrane</keyword>
<dbReference type="PANTHER" id="PTHR45436">
    <property type="entry name" value="SENSOR HISTIDINE KINASE YKOH"/>
    <property type="match status" value="1"/>
</dbReference>
<dbReference type="Gene3D" id="1.10.287.130">
    <property type="match status" value="1"/>
</dbReference>
<dbReference type="Pfam" id="PF00512">
    <property type="entry name" value="HisKA"/>
    <property type="match status" value="1"/>
</dbReference>
<dbReference type="EC" id="2.7.13.3" evidence="3"/>
<dbReference type="AlphaFoldDB" id="A0A2N6VL41"/>
<gene>
    <name evidence="13" type="ORF">CJ199_10715</name>
</gene>
<evidence type="ECO:0000256" key="10">
    <source>
        <dbReference type="SAM" id="Phobius"/>
    </source>
</evidence>